<dbReference type="EMBL" id="SPHZ02000003">
    <property type="protein sequence ID" value="KAF0927462.1"/>
    <property type="molecule type" value="Genomic_DNA"/>
</dbReference>
<dbReference type="AlphaFoldDB" id="A0A6G1ESB5"/>
<evidence type="ECO:0000313" key="2">
    <source>
        <dbReference type="EMBL" id="KAF0927462.1"/>
    </source>
</evidence>
<proteinExistence type="predicted"/>
<feature type="region of interest" description="Disordered" evidence="1">
    <location>
        <begin position="1"/>
        <end position="68"/>
    </location>
</feature>
<feature type="compositionally biased region" description="Basic and acidic residues" evidence="1">
    <location>
        <begin position="1"/>
        <end position="10"/>
    </location>
</feature>
<evidence type="ECO:0000256" key="1">
    <source>
        <dbReference type="SAM" id="MobiDB-lite"/>
    </source>
</evidence>
<protein>
    <submittedName>
        <fullName evidence="2">Uncharacterized protein</fullName>
    </submittedName>
</protein>
<keyword evidence="3" id="KW-1185">Reference proteome</keyword>
<reference evidence="2 3" key="1">
    <citation type="submission" date="2019-11" db="EMBL/GenBank/DDBJ databases">
        <title>Whole genome sequence of Oryza granulata.</title>
        <authorList>
            <person name="Li W."/>
        </authorList>
    </citation>
    <scope>NUCLEOTIDE SEQUENCE [LARGE SCALE GENOMIC DNA]</scope>
    <source>
        <strain evidence="3">cv. Menghai</strain>
        <tissue evidence="2">Leaf</tissue>
    </source>
</reference>
<sequence length="68" mass="7306">MEDGAWRREAGTGGVGQSTLERFRRLGLEGDEKGVTGSRDGRGMGSPVVRLRRGLNPPGKRNGGRRKG</sequence>
<comment type="caution">
    <text evidence="2">The sequence shown here is derived from an EMBL/GenBank/DDBJ whole genome shotgun (WGS) entry which is preliminary data.</text>
</comment>
<name>A0A6G1ESB5_9ORYZ</name>
<accession>A0A6G1ESB5</accession>
<evidence type="ECO:0000313" key="3">
    <source>
        <dbReference type="Proteomes" id="UP000479710"/>
    </source>
</evidence>
<gene>
    <name evidence="2" type="ORF">E2562_033541</name>
</gene>
<organism evidence="2 3">
    <name type="scientific">Oryza meyeriana var. granulata</name>
    <dbReference type="NCBI Taxonomy" id="110450"/>
    <lineage>
        <taxon>Eukaryota</taxon>
        <taxon>Viridiplantae</taxon>
        <taxon>Streptophyta</taxon>
        <taxon>Embryophyta</taxon>
        <taxon>Tracheophyta</taxon>
        <taxon>Spermatophyta</taxon>
        <taxon>Magnoliopsida</taxon>
        <taxon>Liliopsida</taxon>
        <taxon>Poales</taxon>
        <taxon>Poaceae</taxon>
        <taxon>BOP clade</taxon>
        <taxon>Oryzoideae</taxon>
        <taxon>Oryzeae</taxon>
        <taxon>Oryzinae</taxon>
        <taxon>Oryza</taxon>
        <taxon>Oryza meyeriana</taxon>
    </lineage>
</organism>
<feature type="compositionally biased region" description="Basic and acidic residues" evidence="1">
    <location>
        <begin position="21"/>
        <end position="42"/>
    </location>
</feature>
<dbReference type="Proteomes" id="UP000479710">
    <property type="component" value="Unassembled WGS sequence"/>
</dbReference>